<dbReference type="PANTHER" id="PTHR40866">
    <property type="entry name" value="BED-TYPE DOMAIN-CONTAINING PROTEIN"/>
    <property type="match status" value="1"/>
</dbReference>
<proteinExistence type="predicted"/>
<gene>
    <name evidence="1" type="ORF">PC113_g23043</name>
    <name evidence="2" type="ORF">PC115_g22915</name>
</gene>
<dbReference type="VEuPathDB" id="FungiDB:PC110_g14699"/>
<accession>A0A8T0Y317</accession>
<name>A0A8T0Y317_9STRA</name>
<organism evidence="1 3">
    <name type="scientific">Phytophthora cactorum</name>
    <dbReference type="NCBI Taxonomy" id="29920"/>
    <lineage>
        <taxon>Eukaryota</taxon>
        <taxon>Sar</taxon>
        <taxon>Stramenopiles</taxon>
        <taxon>Oomycota</taxon>
        <taxon>Peronosporomycetes</taxon>
        <taxon>Peronosporales</taxon>
        <taxon>Peronosporaceae</taxon>
        <taxon>Phytophthora</taxon>
    </lineage>
</organism>
<sequence length="139" mass="15835">MLQRYHRISPQIKTVEAVEELEPTGPSHRKFLVLLEPMKKFQSVSKKLQCDTIDLADVRLLFDSVVEGYPCMRDQLKPNAKIVHFLVLEAAAVKRFEVPRCESKRKAREKDYATQILLAGTSKCAKMVEVSMASRIALC</sequence>
<dbReference type="EMBL" id="RCMI01002063">
    <property type="protein sequence ID" value="KAG2878981.1"/>
    <property type="molecule type" value="Genomic_DNA"/>
</dbReference>
<dbReference type="Proteomes" id="UP000774804">
    <property type="component" value="Unassembled WGS sequence"/>
</dbReference>
<comment type="caution">
    <text evidence="1">The sequence shown here is derived from an EMBL/GenBank/DDBJ whole genome shotgun (WGS) entry which is preliminary data.</text>
</comment>
<evidence type="ECO:0000313" key="1">
    <source>
        <dbReference type="EMBL" id="KAG2816837.1"/>
    </source>
</evidence>
<dbReference type="Proteomes" id="UP000735874">
    <property type="component" value="Unassembled WGS sequence"/>
</dbReference>
<evidence type="ECO:0000313" key="3">
    <source>
        <dbReference type="Proteomes" id="UP000735874"/>
    </source>
</evidence>
<dbReference type="AlphaFoldDB" id="A0A8T0Y317"/>
<protein>
    <submittedName>
        <fullName evidence="1">Uncharacterized protein</fullName>
    </submittedName>
</protein>
<evidence type="ECO:0000313" key="2">
    <source>
        <dbReference type="EMBL" id="KAG2878981.1"/>
    </source>
</evidence>
<dbReference type="EMBL" id="RCMG01001967">
    <property type="protein sequence ID" value="KAG2816837.1"/>
    <property type="molecule type" value="Genomic_DNA"/>
</dbReference>
<reference evidence="1" key="1">
    <citation type="submission" date="2018-10" db="EMBL/GenBank/DDBJ databases">
        <title>Effector identification in a new, highly contiguous assembly of the strawberry crown rot pathogen Phytophthora cactorum.</title>
        <authorList>
            <person name="Armitage A.D."/>
            <person name="Nellist C.F."/>
            <person name="Bates H."/>
            <person name="Vickerstaff R.J."/>
            <person name="Harrison R.J."/>
        </authorList>
    </citation>
    <scope>NUCLEOTIDE SEQUENCE</scope>
    <source>
        <strain evidence="1">15-7</strain>
        <strain evidence="2">4032</strain>
    </source>
</reference>
<dbReference type="PANTHER" id="PTHR40866:SF1">
    <property type="entry name" value="BED-TYPE DOMAIN-CONTAINING PROTEIN"/>
    <property type="match status" value="1"/>
</dbReference>